<dbReference type="Proteomes" id="UP001527925">
    <property type="component" value="Unassembled WGS sequence"/>
</dbReference>
<keyword evidence="5 11" id="KW-0547">Nucleotide-binding</keyword>
<evidence type="ECO:0000259" key="12">
    <source>
        <dbReference type="Pfam" id="PF00349"/>
    </source>
</evidence>
<evidence type="ECO:0000256" key="10">
    <source>
        <dbReference type="ARBA" id="ARBA00047905"/>
    </source>
</evidence>
<proteinExistence type="inferred from homology"/>
<dbReference type="PROSITE" id="PS00378">
    <property type="entry name" value="HEXOKINASE_1"/>
    <property type="match status" value="1"/>
</dbReference>
<dbReference type="PANTHER" id="PTHR19443">
    <property type="entry name" value="HEXOKINASE"/>
    <property type="match status" value="1"/>
</dbReference>
<evidence type="ECO:0000256" key="4">
    <source>
        <dbReference type="ARBA" id="ARBA00022679"/>
    </source>
</evidence>
<evidence type="ECO:0000256" key="3">
    <source>
        <dbReference type="ARBA" id="ARBA00009225"/>
    </source>
</evidence>
<dbReference type="PANTHER" id="PTHR19443:SF16">
    <property type="entry name" value="HEXOKINASE TYPE 1-RELATED"/>
    <property type="match status" value="1"/>
</dbReference>
<feature type="domain" description="Hexokinase C-terminal" evidence="13">
    <location>
        <begin position="248"/>
        <end position="483"/>
    </location>
</feature>
<comment type="caution">
    <text evidence="14">The sequence shown here is derived from an EMBL/GenBank/DDBJ whole genome shotgun (WGS) entry which is preliminary data.</text>
</comment>
<dbReference type="SUPFAM" id="SSF53067">
    <property type="entry name" value="Actin-like ATPase domain"/>
    <property type="match status" value="2"/>
</dbReference>
<name>A0ABR4N7V0_9FUNG</name>
<evidence type="ECO:0000256" key="11">
    <source>
        <dbReference type="RuleBase" id="RU362007"/>
    </source>
</evidence>
<keyword evidence="7 11" id="KW-0067">ATP-binding</keyword>
<dbReference type="PRINTS" id="PR00475">
    <property type="entry name" value="HEXOKINASE"/>
</dbReference>
<keyword evidence="6 11" id="KW-0418">Kinase</keyword>
<accession>A0ABR4N7V0</accession>
<dbReference type="InterPro" id="IPR019807">
    <property type="entry name" value="Hexokinase_BS"/>
</dbReference>
<comment type="catalytic activity">
    <reaction evidence="10">
        <text>D-fructose + ATP = D-fructose 6-phosphate + ADP + H(+)</text>
        <dbReference type="Rhea" id="RHEA:16125"/>
        <dbReference type="ChEBI" id="CHEBI:15378"/>
        <dbReference type="ChEBI" id="CHEBI:30616"/>
        <dbReference type="ChEBI" id="CHEBI:37721"/>
        <dbReference type="ChEBI" id="CHEBI:61527"/>
        <dbReference type="ChEBI" id="CHEBI:456216"/>
        <dbReference type="EC" id="2.7.1.1"/>
    </reaction>
    <physiologicalReaction direction="left-to-right" evidence="10">
        <dbReference type="Rhea" id="RHEA:16126"/>
    </physiologicalReaction>
</comment>
<dbReference type="InterPro" id="IPR043129">
    <property type="entry name" value="ATPase_NBD"/>
</dbReference>
<comment type="similarity">
    <text evidence="3 11">Belongs to the hexokinase family.</text>
</comment>
<comment type="pathway">
    <text evidence="1">Carbohydrate degradation; glycolysis; D-glyceraldehyde 3-phosphate and glycerone phosphate from D-glucose: step 1/4.</text>
</comment>
<sequence>MSAAEAFYAAHAAAAADARDDAHDDDDDGLWTPGAARALARLESAFRVPKQKLHEIVKHFAKEMDRGLAAPNQTLKMIPSFVVNLPKGSETGTYLALDLGGSNFRVCEVTLEGAGSSGAVSNVRMRQRKYVVSDDLKTGRGTDLFDFFADCVREFLVENGIHATDPAHNELVLGFTFSFPCSQTAINKGALMHWTKGFTASGVEGQDPVQLLQDAFHRKQLRVRVASLVNDTVGTLVAHAYQDPSTHLGIILGTGTNAAYVERIDRIPKWDGPIPASGKMIVNTEWGAFDQEGVVLPLTSYDSVLDRQSAHPHLQTYEKMVSGLYLGEVMRLVLADLASTGELFRGVSSTVLTTPYSIDTALMSRIERDHSAELADVRVVLEDLISIPKTSAEDRRIVKRVAELIGTRSARLAAAGVAAIVSKINRLDDCTVAIDGSLFEHYPHYANRMRDALREIVGIAADNILLVQARDGSGQGAALIAALADA</sequence>
<evidence type="ECO:0000259" key="13">
    <source>
        <dbReference type="Pfam" id="PF03727"/>
    </source>
</evidence>
<dbReference type="EMBL" id="JADGIZ020000022">
    <property type="protein sequence ID" value="KAL2915610.1"/>
    <property type="molecule type" value="Genomic_DNA"/>
</dbReference>
<dbReference type="InterPro" id="IPR022673">
    <property type="entry name" value="Hexokinase_C"/>
</dbReference>
<evidence type="ECO:0000256" key="2">
    <source>
        <dbReference type="ARBA" id="ARBA00005028"/>
    </source>
</evidence>
<dbReference type="CDD" id="cd24018">
    <property type="entry name" value="ASKHA_NBD_HK_fungi"/>
    <property type="match status" value="1"/>
</dbReference>
<dbReference type="Gene3D" id="3.30.420.40">
    <property type="match status" value="1"/>
</dbReference>
<evidence type="ECO:0000313" key="15">
    <source>
        <dbReference type="Proteomes" id="UP001527925"/>
    </source>
</evidence>
<protein>
    <recommendedName>
        <fullName evidence="11">Phosphotransferase</fullName>
        <ecNumber evidence="11">2.7.1.-</ecNumber>
    </recommendedName>
</protein>
<gene>
    <name evidence="14" type="primary">hxk1_1</name>
    <name evidence="14" type="ORF">HK105_204795</name>
</gene>
<dbReference type="EC" id="2.7.1.-" evidence="11"/>
<dbReference type="InterPro" id="IPR001312">
    <property type="entry name" value="Hexokinase"/>
</dbReference>
<comment type="pathway">
    <text evidence="2">Carbohydrate metabolism; hexose metabolism.</text>
</comment>
<dbReference type="GO" id="GO:0004396">
    <property type="term" value="F:hexokinase activity"/>
    <property type="evidence" value="ECO:0007669"/>
    <property type="project" value="UniProtKB-EC"/>
</dbReference>
<evidence type="ECO:0000256" key="1">
    <source>
        <dbReference type="ARBA" id="ARBA00004888"/>
    </source>
</evidence>
<dbReference type="InterPro" id="IPR022672">
    <property type="entry name" value="Hexokinase_N"/>
</dbReference>
<comment type="catalytic activity">
    <reaction evidence="9">
        <text>a D-hexose + ATP = a D-hexose 6-phosphate + ADP + H(+)</text>
        <dbReference type="Rhea" id="RHEA:22740"/>
        <dbReference type="ChEBI" id="CHEBI:4194"/>
        <dbReference type="ChEBI" id="CHEBI:15378"/>
        <dbReference type="ChEBI" id="CHEBI:30616"/>
        <dbReference type="ChEBI" id="CHEBI:229467"/>
        <dbReference type="ChEBI" id="CHEBI:456216"/>
        <dbReference type="EC" id="2.7.1.1"/>
    </reaction>
    <physiologicalReaction direction="left-to-right" evidence="9">
        <dbReference type="Rhea" id="RHEA:22741"/>
    </physiologicalReaction>
</comment>
<dbReference type="PROSITE" id="PS51748">
    <property type="entry name" value="HEXOKINASE_2"/>
    <property type="match status" value="1"/>
</dbReference>
<evidence type="ECO:0000256" key="5">
    <source>
        <dbReference type="ARBA" id="ARBA00022741"/>
    </source>
</evidence>
<organism evidence="14 15">
    <name type="scientific">Polyrhizophydium stewartii</name>
    <dbReference type="NCBI Taxonomy" id="2732419"/>
    <lineage>
        <taxon>Eukaryota</taxon>
        <taxon>Fungi</taxon>
        <taxon>Fungi incertae sedis</taxon>
        <taxon>Chytridiomycota</taxon>
        <taxon>Chytridiomycota incertae sedis</taxon>
        <taxon>Chytridiomycetes</taxon>
        <taxon>Rhizophydiales</taxon>
        <taxon>Rhizophydiales incertae sedis</taxon>
        <taxon>Polyrhizophydium</taxon>
    </lineage>
</organism>
<evidence type="ECO:0000313" key="14">
    <source>
        <dbReference type="EMBL" id="KAL2915610.1"/>
    </source>
</evidence>
<dbReference type="Gene3D" id="3.40.367.20">
    <property type="match status" value="1"/>
</dbReference>
<dbReference type="Pfam" id="PF00349">
    <property type="entry name" value="Hexokinase_1"/>
    <property type="match status" value="1"/>
</dbReference>
<keyword evidence="8 11" id="KW-0324">Glycolysis</keyword>
<keyword evidence="15" id="KW-1185">Reference proteome</keyword>
<evidence type="ECO:0000256" key="9">
    <source>
        <dbReference type="ARBA" id="ARBA00044613"/>
    </source>
</evidence>
<feature type="domain" description="Hexokinase N-terminal" evidence="12">
    <location>
        <begin position="39"/>
        <end position="241"/>
    </location>
</feature>
<keyword evidence="4 11" id="KW-0808">Transferase</keyword>
<dbReference type="Pfam" id="PF03727">
    <property type="entry name" value="Hexokinase_2"/>
    <property type="match status" value="1"/>
</dbReference>
<evidence type="ECO:0000256" key="6">
    <source>
        <dbReference type="ARBA" id="ARBA00022777"/>
    </source>
</evidence>
<reference evidence="14 15" key="1">
    <citation type="submission" date="2023-09" db="EMBL/GenBank/DDBJ databases">
        <title>Pangenome analysis of Batrachochytrium dendrobatidis and related Chytrids.</title>
        <authorList>
            <person name="Yacoub M.N."/>
            <person name="Stajich J.E."/>
            <person name="James T.Y."/>
        </authorList>
    </citation>
    <scope>NUCLEOTIDE SEQUENCE [LARGE SCALE GENOMIC DNA]</scope>
    <source>
        <strain evidence="14 15">JEL0888</strain>
    </source>
</reference>
<evidence type="ECO:0000256" key="8">
    <source>
        <dbReference type="ARBA" id="ARBA00023152"/>
    </source>
</evidence>
<evidence type="ECO:0000256" key="7">
    <source>
        <dbReference type="ARBA" id="ARBA00022840"/>
    </source>
</evidence>